<organism evidence="6 7">
    <name type="scientific">Platanthera guangdongensis</name>
    <dbReference type="NCBI Taxonomy" id="2320717"/>
    <lineage>
        <taxon>Eukaryota</taxon>
        <taxon>Viridiplantae</taxon>
        <taxon>Streptophyta</taxon>
        <taxon>Embryophyta</taxon>
        <taxon>Tracheophyta</taxon>
        <taxon>Spermatophyta</taxon>
        <taxon>Magnoliopsida</taxon>
        <taxon>Liliopsida</taxon>
        <taxon>Asparagales</taxon>
        <taxon>Orchidaceae</taxon>
        <taxon>Orchidoideae</taxon>
        <taxon>Orchideae</taxon>
        <taxon>Orchidinae</taxon>
        <taxon>Platanthera</taxon>
    </lineage>
</organism>
<dbReference type="PANTHER" id="PTHR19431">
    <property type="entry name" value="60S RIBOSOMAL PROTEIN L4"/>
    <property type="match status" value="1"/>
</dbReference>
<protein>
    <submittedName>
        <fullName evidence="6">60S ribosomal protein L4-1</fullName>
    </submittedName>
</protein>
<evidence type="ECO:0000256" key="2">
    <source>
        <dbReference type="ARBA" id="ARBA00022980"/>
    </source>
</evidence>
<dbReference type="PROSITE" id="PS00939">
    <property type="entry name" value="RIBOSOMAL_L1E"/>
    <property type="match status" value="1"/>
</dbReference>
<accession>A0ABR2MMK1</accession>
<evidence type="ECO:0000313" key="6">
    <source>
        <dbReference type="EMBL" id="KAK8964193.1"/>
    </source>
</evidence>
<keyword evidence="7" id="KW-1185">Reference proteome</keyword>
<dbReference type="InterPro" id="IPR045240">
    <property type="entry name" value="Ribosomal_uL4_euk/arch"/>
</dbReference>
<keyword evidence="2 6" id="KW-0689">Ribosomal protein</keyword>
<dbReference type="InterPro" id="IPR013000">
    <property type="entry name" value="Ribosomal_uL4_euk/arc_CS"/>
</dbReference>
<feature type="domain" description="Large ribosomal subunit protein uL4 C-terminal" evidence="5">
    <location>
        <begin position="282"/>
        <end position="354"/>
    </location>
</feature>
<evidence type="ECO:0000256" key="1">
    <source>
        <dbReference type="ARBA" id="ARBA00010528"/>
    </source>
</evidence>
<dbReference type="Proteomes" id="UP001412067">
    <property type="component" value="Unassembled WGS sequence"/>
</dbReference>
<evidence type="ECO:0000313" key="7">
    <source>
        <dbReference type="Proteomes" id="UP001412067"/>
    </source>
</evidence>
<evidence type="ECO:0000259" key="5">
    <source>
        <dbReference type="Pfam" id="PF14374"/>
    </source>
</evidence>
<evidence type="ECO:0000256" key="4">
    <source>
        <dbReference type="SAM" id="MobiDB-lite"/>
    </source>
</evidence>
<name>A0ABR2MMK1_9ASPA</name>
<proteinExistence type="inferred from homology"/>
<dbReference type="InterPro" id="IPR023574">
    <property type="entry name" value="Ribosomal_uL4_dom_sf"/>
</dbReference>
<dbReference type="Pfam" id="PF14374">
    <property type="entry name" value="Ribos_L4_asso_C"/>
    <property type="match status" value="1"/>
</dbReference>
<dbReference type="SUPFAM" id="SSF52166">
    <property type="entry name" value="Ribosomal protein L4"/>
    <property type="match status" value="1"/>
</dbReference>
<dbReference type="InterPro" id="IPR025755">
    <property type="entry name" value="Ribos_uL4_C_dom"/>
</dbReference>
<keyword evidence="3" id="KW-0687">Ribonucleoprotein</keyword>
<dbReference type="Pfam" id="PF00573">
    <property type="entry name" value="Ribosomal_L4"/>
    <property type="match status" value="1"/>
</dbReference>
<dbReference type="Gene3D" id="3.40.1370.10">
    <property type="match status" value="1"/>
</dbReference>
<comment type="caution">
    <text evidence="6">The sequence shown here is derived from an EMBL/GenBank/DDBJ whole genome shotgun (WGS) entry which is preliminary data.</text>
</comment>
<evidence type="ECO:0000256" key="3">
    <source>
        <dbReference type="ARBA" id="ARBA00023274"/>
    </source>
</evidence>
<dbReference type="InterPro" id="IPR002136">
    <property type="entry name" value="Ribosomal_uL4"/>
</dbReference>
<dbReference type="EMBL" id="JBBWWR010000007">
    <property type="protein sequence ID" value="KAK8964193.1"/>
    <property type="molecule type" value="Genomic_DNA"/>
</dbReference>
<feature type="region of interest" description="Disordered" evidence="4">
    <location>
        <begin position="57"/>
        <end position="98"/>
    </location>
</feature>
<reference evidence="6 7" key="1">
    <citation type="journal article" date="2022" name="Nat. Plants">
        <title>Genomes of leafy and leafless Platanthera orchids illuminate the evolution of mycoheterotrophy.</title>
        <authorList>
            <person name="Li M.H."/>
            <person name="Liu K.W."/>
            <person name="Li Z."/>
            <person name="Lu H.C."/>
            <person name="Ye Q.L."/>
            <person name="Zhang D."/>
            <person name="Wang J.Y."/>
            <person name="Li Y.F."/>
            <person name="Zhong Z.M."/>
            <person name="Liu X."/>
            <person name="Yu X."/>
            <person name="Liu D.K."/>
            <person name="Tu X.D."/>
            <person name="Liu B."/>
            <person name="Hao Y."/>
            <person name="Liao X.Y."/>
            <person name="Jiang Y.T."/>
            <person name="Sun W.H."/>
            <person name="Chen J."/>
            <person name="Chen Y.Q."/>
            <person name="Ai Y."/>
            <person name="Zhai J.W."/>
            <person name="Wu S.S."/>
            <person name="Zhou Z."/>
            <person name="Hsiao Y.Y."/>
            <person name="Wu W.L."/>
            <person name="Chen Y.Y."/>
            <person name="Lin Y.F."/>
            <person name="Hsu J.L."/>
            <person name="Li C.Y."/>
            <person name="Wang Z.W."/>
            <person name="Zhao X."/>
            <person name="Zhong W.Y."/>
            <person name="Ma X.K."/>
            <person name="Ma L."/>
            <person name="Huang J."/>
            <person name="Chen G.Z."/>
            <person name="Huang M.Z."/>
            <person name="Huang L."/>
            <person name="Peng D.H."/>
            <person name="Luo Y.B."/>
            <person name="Zou S.Q."/>
            <person name="Chen S.P."/>
            <person name="Lan S."/>
            <person name="Tsai W.C."/>
            <person name="Van de Peer Y."/>
            <person name="Liu Z.J."/>
        </authorList>
    </citation>
    <scope>NUCLEOTIDE SEQUENCE [LARGE SCALE GENOMIC DNA]</scope>
    <source>
        <strain evidence="6">Lor288</strain>
    </source>
</reference>
<comment type="similarity">
    <text evidence="1">Belongs to the universal ribosomal protein uL4 family.</text>
</comment>
<sequence length="382" mass="42314">MAALKTITRPLLSVQFLGDMATDGGSTVPLPDVLRAAIRPDIVRFVHANLSRNKRQPYAVSKRAGHQTSAESWGTGRAVSRIPRIPGGGTHRAGQGAFGNMCRGGRMFGPSKIWRRWHRRVNINQRRYAVVSALAASAVPTLVQTRGHRIDSVPEIPLVLSDSVESIEKTSSAIKILKEVGAYDDAEKAKESVGILPGKGKMRNRRYISRKGPLIVYGTEGSKVVKAFRNLIGVDITHVDRLNLLKLAPGGHLGRFIVWTKSAFEKLDKVFGTFETPSELKKGYILPRPKMINADLCRIINSDEVQSVVRPISKDVSRKVLKKNPLKNLDAMLKLNPYAKTAKRMALLAEKQRIKTKKDELVKKRSPLTKVEATKIKAARRA</sequence>
<gene>
    <name evidence="6" type="primary">RPL4A</name>
    <name evidence="6" type="ORF">KSP40_PGU004355</name>
</gene>
<dbReference type="GO" id="GO:0005840">
    <property type="term" value="C:ribosome"/>
    <property type="evidence" value="ECO:0007669"/>
    <property type="project" value="UniProtKB-KW"/>
</dbReference>